<proteinExistence type="predicted"/>
<dbReference type="Pfam" id="PF04404">
    <property type="entry name" value="ERF"/>
    <property type="match status" value="1"/>
</dbReference>
<dbReference type="HOGENOM" id="CLU_092761_0_0_6"/>
<dbReference type="InterPro" id="IPR007499">
    <property type="entry name" value="ERF_bacteria_virus"/>
</dbReference>
<protein>
    <recommendedName>
        <fullName evidence="3">Single-stranded DNA-binding protein</fullName>
    </recommendedName>
</protein>
<sequence length="211" mass="23236">MVSEVVMSAVYKAISNVAKELAETGIKKNSENKHQKFKFRGIDAVYNALAPALVRHGLLILPRITERSVVERKSSTGGALFYVTVKAEFDFVATEDGSKHTVTTFGEAMDSGDKATNKAMSIAYKYAAFQAFCIPTEETAIDADAEVHQVAPKSADAVLLDFTEYATNEVNREKLQQEYANAWTALNGHPELQERCKEVTGIRIKELKQAA</sequence>
<dbReference type="Proteomes" id="UP000028487">
    <property type="component" value="Unassembled WGS sequence"/>
</dbReference>
<dbReference type="AlphaFoldDB" id="A0A077NMN7"/>
<dbReference type="EMBL" id="CBSV010000026">
    <property type="protein sequence ID" value="CDG99839.1"/>
    <property type="molecule type" value="Genomic_DNA"/>
</dbReference>
<reference evidence="1" key="1">
    <citation type="submission" date="2013-07" db="EMBL/GenBank/DDBJ databases">
        <title>Sub-species coevolution in mutualistic symbiosis.</title>
        <authorList>
            <person name="Murfin K."/>
            <person name="Klassen J."/>
            <person name="Lee M."/>
            <person name="Forst S."/>
            <person name="Stock P."/>
            <person name="Goodrich-Blair H."/>
        </authorList>
    </citation>
    <scope>NUCLEOTIDE SEQUENCE [LARGE SCALE GENOMIC DNA]</scope>
    <source>
        <strain evidence="1">Feltiae Moldova</strain>
    </source>
</reference>
<evidence type="ECO:0000313" key="1">
    <source>
        <dbReference type="EMBL" id="CDG99839.1"/>
    </source>
</evidence>
<evidence type="ECO:0008006" key="3">
    <source>
        <dbReference type="Google" id="ProtNLM"/>
    </source>
</evidence>
<organism evidence="1 2">
    <name type="scientific">Xenorhabdus bovienii str. feltiae Moldova</name>
    <dbReference type="NCBI Taxonomy" id="1398200"/>
    <lineage>
        <taxon>Bacteria</taxon>
        <taxon>Pseudomonadati</taxon>
        <taxon>Pseudomonadota</taxon>
        <taxon>Gammaproteobacteria</taxon>
        <taxon>Enterobacterales</taxon>
        <taxon>Morganellaceae</taxon>
        <taxon>Xenorhabdus</taxon>
    </lineage>
</organism>
<evidence type="ECO:0000313" key="2">
    <source>
        <dbReference type="Proteomes" id="UP000028487"/>
    </source>
</evidence>
<name>A0A077NMN7_XENBV</name>
<accession>A0A077NMN7</accession>
<gene>
    <name evidence="1" type="ORF">XBFM1_1210029</name>
</gene>
<comment type="caution">
    <text evidence="1">The sequence shown here is derived from an EMBL/GenBank/DDBJ whole genome shotgun (WGS) entry which is preliminary data.</text>
</comment>